<name>A0ABP0IE18_9DINO</name>
<evidence type="ECO:0000313" key="2">
    <source>
        <dbReference type="EMBL" id="CAK9000846.1"/>
    </source>
</evidence>
<evidence type="ECO:0000256" key="1">
    <source>
        <dbReference type="SAM" id="MobiDB-lite"/>
    </source>
</evidence>
<comment type="caution">
    <text evidence="2">The sequence shown here is derived from an EMBL/GenBank/DDBJ whole genome shotgun (WGS) entry which is preliminary data.</text>
</comment>
<dbReference type="EMBL" id="CAXAMM010003669">
    <property type="protein sequence ID" value="CAK9000846.1"/>
    <property type="molecule type" value="Genomic_DNA"/>
</dbReference>
<evidence type="ECO:0000313" key="3">
    <source>
        <dbReference type="Proteomes" id="UP001642464"/>
    </source>
</evidence>
<accession>A0ABP0IE18</accession>
<keyword evidence="3" id="KW-1185">Reference proteome</keyword>
<sequence length="595" mass="66025">MFRTGYLQQILSWCEKPGDHYSRAWGLWLVLTMLSYEASEEKLKAQADTLDPEAVLVMEEVSLEEVQVERRNRLLDEQEAAAGKSSAEIQEMRSKQPECKTRIHWLRSSRELIRACALSAGKCISYQWKDSQQLGCVASAWCLVELPEFIQTAVESIDSKVVSKCLTLPEKSLQLAALLLVSVVSSLRLQLNAAGFELGVQDLDFVCEIHTLQEFAVVSSSIFNSLSRLVARETAAAPSGRRAVGLSRDQDRALGHMGLAGQSFLLRVKRLQEPEEQNLMLQEPEVQEQEELQAVQQALQWRAYLEEEAILELQEFLRRFHHMQQILIESLSSSGEGPYDMIARFEVTACQRSTGTTRCQATEKVLSALPPPVVSSIQEVAPRTDDGTVRNAWGVDQTGRRVNRTVLLKGKYLELHKFVSTVPNENEFRCLVSFMIGLDAQLHAAREKPSFSAGQCICPPLASTPSLDLESSLAAPGKSLVPVREPLPPVDPKAEPDPDTWRGALGALGALQLRRFARAVVEFQPSTQTGRAVEQMLNVLTLQARKAVEQAREWRQRWRVVEAEPLGAPPVAECGTPPAALLDKSGRLSGRQAGA</sequence>
<proteinExistence type="predicted"/>
<reference evidence="2 3" key="1">
    <citation type="submission" date="2024-02" db="EMBL/GenBank/DDBJ databases">
        <authorList>
            <person name="Chen Y."/>
            <person name="Shah S."/>
            <person name="Dougan E. K."/>
            <person name="Thang M."/>
            <person name="Chan C."/>
        </authorList>
    </citation>
    <scope>NUCLEOTIDE SEQUENCE [LARGE SCALE GENOMIC DNA]</scope>
</reference>
<protein>
    <submittedName>
        <fullName evidence="2">Protein YIF1A</fullName>
    </submittedName>
</protein>
<feature type="region of interest" description="Disordered" evidence="1">
    <location>
        <begin position="568"/>
        <end position="595"/>
    </location>
</feature>
<gene>
    <name evidence="2" type="ORF">SCF082_LOCUS6675</name>
</gene>
<organism evidence="2 3">
    <name type="scientific">Durusdinium trenchii</name>
    <dbReference type="NCBI Taxonomy" id="1381693"/>
    <lineage>
        <taxon>Eukaryota</taxon>
        <taxon>Sar</taxon>
        <taxon>Alveolata</taxon>
        <taxon>Dinophyceae</taxon>
        <taxon>Suessiales</taxon>
        <taxon>Symbiodiniaceae</taxon>
        <taxon>Durusdinium</taxon>
    </lineage>
</organism>
<dbReference type="Proteomes" id="UP001642464">
    <property type="component" value="Unassembled WGS sequence"/>
</dbReference>
<feature type="region of interest" description="Disordered" evidence="1">
    <location>
        <begin position="480"/>
        <end position="499"/>
    </location>
</feature>